<reference evidence="6 7" key="1">
    <citation type="submission" date="2018-11" db="EMBL/GenBank/DDBJ databases">
        <title>Sequencing the genomes of 1000 actinobacteria strains.</title>
        <authorList>
            <person name="Klenk H.-P."/>
        </authorList>
    </citation>
    <scope>NUCLEOTIDE SEQUENCE [LARGE SCALE GENOMIC DNA]</scope>
    <source>
        <strain evidence="6 7">DSM 44348</strain>
    </source>
</reference>
<gene>
    <name evidence="6" type="ORF">EDD35_7929</name>
</gene>
<dbReference type="SUPFAM" id="SSF52096">
    <property type="entry name" value="ClpP/crotonase"/>
    <property type="match status" value="1"/>
</dbReference>
<keyword evidence="2" id="KW-0456">Lyase</keyword>
<dbReference type="InterPro" id="IPR014748">
    <property type="entry name" value="Enoyl-CoA_hydra_C"/>
</dbReference>
<dbReference type="EMBL" id="RKHY01000002">
    <property type="protein sequence ID" value="ROS32171.1"/>
    <property type="molecule type" value="Genomic_DNA"/>
</dbReference>
<dbReference type="InterPro" id="IPR001753">
    <property type="entry name" value="Enoyl-CoA_hydra/iso"/>
</dbReference>
<evidence type="ECO:0000313" key="6">
    <source>
        <dbReference type="EMBL" id="ROS32171.1"/>
    </source>
</evidence>
<evidence type="ECO:0000256" key="5">
    <source>
        <dbReference type="RuleBase" id="RU003707"/>
    </source>
</evidence>
<keyword evidence="7" id="KW-1185">Reference proteome</keyword>
<name>A0A3N2G6A2_9PSEU</name>
<organism evidence="6 7">
    <name type="scientific">Amycolatopsis thermoflava</name>
    <dbReference type="NCBI Taxonomy" id="84480"/>
    <lineage>
        <taxon>Bacteria</taxon>
        <taxon>Bacillati</taxon>
        <taxon>Actinomycetota</taxon>
        <taxon>Actinomycetes</taxon>
        <taxon>Pseudonocardiales</taxon>
        <taxon>Pseudonocardiaceae</taxon>
        <taxon>Amycolatopsis</taxon>
        <taxon>Amycolatopsis methanolica group</taxon>
    </lineage>
</organism>
<proteinExistence type="inferred from homology"/>
<comment type="catalytic activity">
    <reaction evidence="4">
        <text>a 4-saturated-(3S)-3-hydroxyacyl-CoA = a (3E)-enoyl-CoA + H2O</text>
        <dbReference type="Rhea" id="RHEA:20724"/>
        <dbReference type="ChEBI" id="CHEBI:15377"/>
        <dbReference type="ChEBI" id="CHEBI:58521"/>
        <dbReference type="ChEBI" id="CHEBI:137480"/>
        <dbReference type="EC" id="4.2.1.17"/>
    </reaction>
</comment>
<dbReference type="Gene3D" id="1.10.12.10">
    <property type="entry name" value="Lyase 2-enoyl-coa Hydratase, Chain A, domain 2"/>
    <property type="match status" value="1"/>
</dbReference>
<comment type="catalytic activity">
    <reaction evidence="3">
        <text>a (3S)-3-hydroxyacyl-CoA = a (2E)-enoyl-CoA + H2O</text>
        <dbReference type="Rhea" id="RHEA:16105"/>
        <dbReference type="ChEBI" id="CHEBI:15377"/>
        <dbReference type="ChEBI" id="CHEBI:57318"/>
        <dbReference type="ChEBI" id="CHEBI:58856"/>
        <dbReference type="EC" id="4.2.1.17"/>
    </reaction>
</comment>
<dbReference type="AlphaFoldDB" id="A0A3N2G6A2"/>
<evidence type="ECO:0000256" key="2">
    <source>
        <dbReference type="ARBA" id="ARBA00023239"/>
    </source>
</evidence>
<dbReference type="InterPro" id="IPR029045">
    <property type="entry name" value="ClpP/crotonase-like_dom_sf"/>
</dbReference>
<dbReference type="PANTHER" id="PTHR11941">
    <property type="entry name" value="ENOYL-COA HYDRATASE-RELATED"/>
    <property type="match status" value="1"/>
</dbReference>
<dbReference type="Pfam" id="PF00378">
    <property type="entry name" value="ECH_1"/>
    <property type="match status" value="1"/>
</dbReference>
<evidence type="ECO:0000256" key="1">
    <source>
        <dbReference type="ARBA" id="ARBA00005254"/>
    </source>
</evidence>
<evidence type="ECO:0000256" key="4">
    <source>
        <dbReference type="ARBA" id="ARBA00023717"/>
    </source>
</evidence>
<dbReference type="GO" id="GO:0006635">
    <property type="term" value="P:fatty acid beta-oxidation"/>
    <property type="evidence" value="ECO:0007669"/>
    <property type="project" value="TreeGrafter"/>
</dbReference>
<comment type="caution">
    <text evidence="6">The sequence shown here is derived from an EMBL/GenBank/DDBJ whole genome shotgun (WGS) entry which is preliminary data.</text>
</comment>
<dbReference type="GeneID" id="301849141"/>
<comment type="similarity">
    <text evidence="1 5">Belongs to the enoyl-CoA hydratase/isomerase family.</text>
</comment>
<dbReference type="PROSITE" id="PS00166">
    <property type="entry name" value="ENOYL_COA_HYDRATASE"/>
    <property type="match status" value="1"/>
</dbReference>
<sequence>MAAIDNGSTTKAGGPAGVADGDVGFSVDGPVALITLDRPSAHNALTIHMIRRLAEATEAARQDDAVRAIVLTGAGDRAFSAGGDLGELIPRLTKGELEILIPDPSKRFFSDLFKPVVAAVNGLCLAGGFEILLGTDIRVAAEHAVFGLPEVRWGLVPGGGTHVRLPQQVPWAIAMKLLLTGDHISAAEAAQHGLVTEVVPAAEVRQRATEIAHGLARNAPVAVRTAKEIAVRALGNEPRFALELALNERVLRTEDAVEGPRAFTEKRAPSYRNR</sequence>
<evidence type="ECO:0000256" key="3">
    <source>
        <dbReference type="ARBA" id="ARBA00023709"/>
    </source>
</evidence>
<dbReference type="PANTHER" id="PTHR11941:SF54">
    <property type="entry name" value="ENOYL-COA HYDRATASE, MITOCHONDRIAL"/>
    <property type="match status" value="1"/>
</dbReference>
<dbReference type="Gene3D" id="3.90.226.10">
    <property type="entry name" value="2-enoyl-CoA Hydratase, Chain A, domain 1"/>
    <property type="match status" value="1"/>
</dbReference>
<accession>A0A3N2G6A2</accession>
<dbReference type="GO" id="GO:0004300">
    <property type="term" value="F:enoyl-CoA hydratase activity"/>
    <property type="evidence" value="ECO:0007669"/>
    <property type="project" value="UniProtKB-EC"/>
</dbReference>
<protein>
    <submittedName>
        <fullName evidence="6">Enoyl-CoA hydratase</fullName>
    </submittedName>
</protein>
<dbReference type="CDD" id="cd06558">
    <property type="entry name" value="crotonase-like"/>
    <property type="match status" value="1"/>
</dbReference>
<dbReference type="InterPro" id="IPR018376">
    <property type="entry name" value="Enoyl-CoA_hyd/isom_CS"/>
</dbReference>
<dbReference type="RefSeq" id="WP_123687544.1">
    <property type="nucleotide sequence ID" value="NZ_RKHY01000002.1"/>
</dbReference>
<evidence type="ECO:0000313" key="7">
    <source>
        <dbReference type="Proteomes" id="UP000274843"/>
    </source>
</evidence>
<dbReference type="Proteomes" id="UP000274843">
    <property type="component" value="Unassembled WGS sequence"/>
</dbReference>